<dbReference type="PANTHER" id="PTHR46244:SF3">
    <property type="entry name" value="PHOSPHOENOLPYRUVATE-PROTEIN PHOSPHOTRANSFERASE"/>
    <property type="match status" value="1"/>
</dbReference>
<evidence type="ECO:0000313" key="3">
    <source>
        <dbReference type="EMBL" id="VDR28502.1"/>
    </source>
</evidence>
<reference evidence="3 4" key="1">
    <citation type="submission" date="2018-12" db="EMBL/GenBank/DDBJ databases">
        <authorList>
            <consortium name="Pathogen Informatics"/>
        </authorList>
    </citation>
    <scope>NUCLEOTIDE SEQUENCE [LARGE SCALE GENOMIC DNA]</scope>
    <source>
        <strain evidence="3 4">NCTC13098</strain>
    </source>
</reference>
<keyword evidence="3" id="KW-0670">Pyruvate</keyword>
<dbReference type="InterPro" id="IPR050499">
    <property type="entry name" value="PEP-utilizing_PTS_enzyme"/>
</dbReference>
<name>A0A3P8L038_RAOTE</name>
<keyword evidence="3" id="KW-0808">Transferase</keyword>
<dbReference type="Pfam" id="PF02896">
    <property type="entry name" value="PEP-utilizers_C"/>
    <property type="match status" value="1"/>
</dbReference>
<evidence type="ECO:0000256" key="1">
    <source>
        <dbReference type="ARBA" id="ARBA00022723"/>
    </source>
</evidence>
<dbReference type="Gene3D" id="3.20.20.60">
    <property type="entry name" value="Phosphoenolpyruvate-binding domains"/>
    <property type="match status" value="1"/>
</dbReference>
<accession>A0A3P8L038</accession>
<dbReference type="Proteomes" id="UP000274346">
    <property type="component" value="Chromosome"/>
</dbReference>
<dbReference type="InterPro" id="IPR040442">
    <property type="entry name" value="Pyrv_kinase-like_dom_sf"/>
</dbReference>
<proteinExistence type="predicted"/>
<dbReference type="GO" id="GO:0046872">
    <property type="term" value="F:metal ion binding"/>
    <property type="evidence" value="ECO:0007669"/>
    <property type="project" value="UniProtKB-KW"/>
</dbReference>
<dbReference type="PRINTS" id="PR01736">
    <property type="entry name" value="PHPHTRNFRASE"/>
</dbReference>
<sequence>MMRIFPSAIMVETPAAAMLADVFASRCDFFSIGSNDLTQYITASDRNNSKVQHLYQPHHPAVLRAI</sequence>
<dbReference type="InterPro" id="IPR000121">
    <property type="entry name" value="PEP_util_C"/>
</dbReference>
<dbReference type="AlphaFoldDB" id="A0A3P8L038"/>
<dbReference type="SUPFAM" id="SSF51621">
    <property type="entry name" value="Phosphoenolpyruvate/pyruvate domain"/>
    <property type="match status" value="1"/>
</dbReference>
<protein>
    <submittedName>
        <fullName evidence="3">Phosphoenolpyruvate-protein phosphotransferase</fullName>
        <ecNumber evidence="3">2.7.3.9</ecNumber>
    </submittedName>
</protein>
<gene>
    <name evidence="3" type="primary">ptsI_5</name>
    <name evidence="3" type="ORF">NCTC13098_04886</name>
</gene>
<dbReference type="EC" id="2.7.3.9" evidence="3"/>
<evidence type="ECO:0000259" key="2">
    <source>
        <dbReference type="Pfam" id="PF02896"/>
    </source>
</evidence>
<dbReference type="InterPro" id="IPR015813">
    <property type="entry name" value="Pyrv/PenolPyrv_kinase-like_dom"/>
</dbReference>
<dbReference type="KEGG" id="rtg:NCTC13098_04886"/>
<keyword evidence="1" id="KW-0479">Metal-binding</keyword>
<dbReference type="EMBL" id="LR131271">
    <property type="protein sequence ID" value="VDR28502.1"/>
    <property type="molecule type" value="Genomic_DNA"/>
</dbReference>
<feature type="domain" description="PEP-utilising enzyme C-terminal" evidence="2">
    <location>
        <begin position="8"/>
        <end position="66"/>
    </location>
</feature>
<dbReference type="GO" id="GO:0008965">
    <property type="term" value="F:phosphoenolpyruvate-protein phosphotransferase activity"/>
    <property type="evidence" value="ECO:0007669"/>
    <property type="project" value="UniProtKB-EC"/>
</dbReference>
<dbReference type="PANTHER" id="PTHR46244">
    <property type="entry name" value="PHOSPHOENOLPYRUVATE-PROTEIN PHOSPHOTRANSFERASE"/>
    <property type="match status" value="1"/>
</dbReference>
<organism evidence="3 4">
    <name type="scientific">Raoultella terrigena</name>
    <name type="common">Klebsiella terrigena</name>
    <dbReference type="NCBI Taxonomy" id="577"/>
    <lineage>
        <taxon>Bacteria</taxon>
        <taxon>Pseudomonadati</taxon>
        <taxon>Pseudomonadota</taxon>
        <taxon>Gammaproteobacteria</taxon>
        <taxon>Enterobacterales</taxon>
        <taxon>Enterobacteriaceae</taxon>
        <taxon>Klebsiella/Raoultella group</taxon>
        <taxon>Raoultella</taxon>
    </lineage>
</organism>
<evidence type="ECO:0000313" key="4">
    <source>
        <dbReference type="Proteomes" id="UP000274346"/>
    </source>
</evidence>